<dbReference type="EMBL" id="CP043641">
    <property type="protein sequence ID" value="QNE37073.1"/>
    <property type="molecule type" value="Genomic_DNA"/>
</dbReference>
<name>A0A7G6YF08_9MICO</name>
<dbReference type="Proteomes" id="UP000515511">
    <property type="component" value="Chromosome"/>
</dbReference>
<gene>
    <name evidence="1" type="ORF">F1C12_19455</name>
</gene>
<evidence type="ECO:0000313" key="2">
    <source>
        <dbReference type="Proteomes" id="UP000515511"/>
    </source>
</evidence>
<evidence type="ECO:0000313" key="1">
    <source>
        <dbReference type="EMBL" id="QNE37073.1"/>
    </source>
</evidence>
<accession>A0A7G6YF08</accession>
<protein>
    <submittedName>
        <fullName evidence="1">Uncharacterized protein</fullName>
    </submittedName>
</protein>
<dbReference type="RefSeq" id="WP_185276494.1">
    <property type="nucleotide sequence ID" value="NZ_CP043641.1"/>
</dbReference>
<reference evidence="2" key="1">
    <citation type="submission" date="2019-09" db="EMBL/GenBank/DDBJ databases">
        <title>Antimicrobial potential of Antarctic Bacteria.</title>
        <authorList>
            <person name="Benaud N."/>
            <person name="Edwards R.J."/>
            <person name="Ferrari B.C."/>
        </authorList>
    </citation>
    <scope>NUCLEOTIDE SEQUENCE [LARGE SCALE GENOMIC DNA]</scope>
    <source>
        <strain evidence="2">INR9</strain>
    </source>
</reference>
<dbReference type="AlphaFoldDB" id="A0A7G6YF08"/>
<dbReference type="KEGG" id="lse:F1C12_19455"/>
<sequence>MTALQESPASARLHRLHLRTVEPGRQATLQQIGRSRSRREQLERLQLFATTRARPPVFAYWSAALLHGLPLLNAPPATIHVIASGSVEGAARGVVSHRRPDARAPVRRHGLRVTPVAATVAALAGRTSFVEGVVLADHALNTDAFGDRAPLATRGELVEAAELLPDPEERRRSLAVARFADGRAESPLESVSRATMALAGAPPPELQVRVQDVFGAFARLDFCWPELGLAGEADGAEKLQHPAFRRFADVRQALAARAERDGRIERAGLRVIRWRWATGRRVDLMREFLRSERVPLEPRRRLAELGLESGP</sequence>
<organism evidence="1 2">
    <name type="scientific">Leifsonia shinshuensis</name>
    <dbReference type="NCBI Taxonomy" id="150026"/>
    <lineage>
        <taxon>Bacteria</taxon>
        <taxon>Bacillati</taxon>
        <taxon>Actinomycetota</taxon>
        <taxon>Actinomycetes</taxon>
        <taxon>Micrococcales</taxon>
        <taxon>Microbacteriaceae</taxon>
        <taxon>Leifsonia</taxon>
    </lineage>
</organism>
<proteinExistence type="predicted"/>